<evidence type="ECO:0000313" key="3">
    <source>
        <dbReference type="Proteomes" id="UP000526892"/>
    </source>
</evidence>
<dbReference type="Proteomes" id="UP000526892">
    <property type="component" value="Unassembled WGS sequence"/>
</dbReference>
<feature type="transmembrane region" description="Helical" evidence="1">
    <location>
        <begin position="70"/>
        <end position="89"/>
    </location>
</feature>
<feature type="transmembrane region" description="Helical" evidence="1">
    <location>
        <begin position="101"/>
        <end position="118"/>
    </location>
</feature>
<accession>A0A7Z0S0H5</accession>
<feature type="transmembrane region" description="Helical" evidence="1">
    <location>
        <begin position="7"/>
        <end position="25"/>
    </location>
</feature>
<reference evidence="2 3" key="1">
    <citation type="journal article" date="2003" name="Extremophiles">
        <title>Halomonas glaciei sp. nov. isolated from fast ice of Adelie Land, Antarctica.</title>
        <authorList>
            <person name="Reddy G.S."/>
            <person name="Raghavan P.U."/>
            <person name="Sarita N.B."/>
            <person name="Prakash J.S."/>
            <person name="Nagesh N."/>
            <person name="Delille D."/>
            <person name="Shivaji S."/>
        </authorList>
    </citation>
    <scope>NUCLEOTIDE SEQUENCE [LARGE SCALE GENOMIC DNA]</scope>
    <source>
        <strain evidence="2 3">DD39</strain>
    </source>
</reference>
<comment type="caution">
    <text evidence="2">The sequence shown here is derived from an EMBL/GenBank/DDBJ whole genome shotgun (WGS) entry which is preliminary data.</text>
</comment>
<dbReference type="EMBL" id="JACCDE010000049">
    <property type="protein sequence ID" value="NYS80325.1"/>
    <property type="molecule type" value="Genomic_DNA"/>
</dbReference>
<organism evidence="2 3">
    <name type="scientific">Vreelandella glaciei</name>
    <dbReference type="NCBI Taxonomy" id="186761"/>
    <lineage>
        <taxon>Bacteria</taxon>
        <taxon>Pseudomonadati</taxon>
        <taxon>Pseudomonadota</taxon>
        <taxon>Gammaproteobacteria</taxon>
        <taxon>Oceanospirillales</taxon>
        <taxon>Halomonadaceae</taxon>
        <taxon>Vreelandella</taxon>
    </lineage>
</organism>
<dbReference type="RefSeq" id="WP_179917321.1">
    <property type="nucleotide sequence ID" value="NZ_JACCDE010000049.1"/>
</dbReference>
<sequence>MRYLYEMGAALGCYMVVLVASLFALNQFQDADFVSRAIITLSPIIPAAFMCWAVVRKLRRLDEMQLRIQFEALGFAFAASALLTFSYGFMENIGAPHLPWLWVWPVMGLMWIVGLMIAKHRYQ</sequence>
<feature type="transmembrane region" description="Helical" evidence="1">
    <location>
        <begin position="37"/>
        <end position="58"/>
    </location>
</feature>
<gene>
    <name evidence="2" type="ORF">HZS80_21935</name>
</gene>
<dbReference type="AlphaFoldDB" id="A0A7Z0S0H5"/>
<name>A0A7Z0S0H5_9GAMM</name>
<keyword evidence="1" id="KW-0812">Transmembrane</keyword>
<keyword evidence="1" id="KW-0472">Membrane</keyword>
<keyword evidence="1" id="KW-1133">Transmembrane helix</keyword>
<evidence type="ECO:0000256" key="1">
    <source>
        <dbReference type="SAM" id="Phobius"/>
    </source>
</evidence>
<keyword evidence="3" id="KW-1185">Reference proteome</keyword>
<evidence type="ECO:0000313" key="2">
    <source>
        <dbReference type="EMBL" id="NYS80325.1"/>
    </source>
</evidence>
<protein>
    <submittedName>
        <fullName evidence="2">Uncharacterized protein</fullName>
    </submittedName>
</protein>
<proteinExistence type="predicted"/>